<proteinExistence type="predicted"/>
<accession>A0ABU6SJA0</accession>
<reference evidence="1 2" key="1">
    <citation type="journal article" date="2023" name="Plants (Basel)">
        <title>Bridging the Gap: Combining Genomics and Transcriptomics Approaches to Understand Stylosanthes scabra, an Orphan Legume from the Brazilian Caatinga.</title>
        <authorList>
            <person name="Ferreira-Neto J.R.C."/>
            <person name="da Silva M.D."/>
            <person name="Binneck E."/>
            <person name="de Melo N.F."/>
            <person name="da Silva R.H."/>
            <person name="de Melo A.L.T.M."/>
            <person name="Pandolfi V."/>
            <person name="Bustamante F.O."/>
            <person name="Brasileiro-Vidal A.C."/>
            <person name="Benko-Iseppon A.M."/>
        </authorList>
    </citation>
    <scope>NUCLEOTIDE SEQUENCE [LARGE SCALE GENOMIC DNA]</scope>
    <source>
        <tissue evidence="1">Leaves</tissue>
    </source>
</reference>
<evidence type="ECO:0000313" key="1">
    <source>
        <dbReference type="EMBL" id="MED6136033.1"/>
    </source>
</evidence>
<protein>
    <submittedName>
        <fullName evidence="1">Uncharacterized protein</fullName>
    </submittedName>
</protein>
<dbReference type="EMBL" id="JASCZI010060792">
    <property type="protein sequence ID" value="MED6136033.1"/>
    <property type="molecule type" value="Genomic_DNA"/>
</dbReference>
<keyword evidence="2" id="KW-1185">Reference proteome</keyword>
<comment type="caution">
    <text evidence="1">The sequence shown here is derived from an EMBL/GenBank/DDBJ whole genome shotgun (WGS) entry which is preliminary data.</text>
</comment>
<gene>
    <name evidence="1" type="ORF">PIB30_052234</name>
</gene>
<organism evidence="1 2">
    <name type="scientific">Stylosanthes scabra</name>
    <dbReference type="NCBI Taxonomy" id="79078"/>
    <lineage>
        <taxon>Eukaryota</taxon>
        <taxon>Viridiplantae</taxon>
        <taxon>Streptophyta</taxon>
        <taxon>Embryophyta</taxon>
        <taxon>Tracheophyta</taxon>
        <taxon>Spermatophyta</taxon>
        <taxon>Magnoliopsida</taxon>
        <taxon>eudicotyledons</taxon>
        <taxon>Gunneridae</taxon>
        <taxon>Pentapetalae</taxon>
        <taxon>rosids</taxon>
        <taxon>fabids</taxon>
        <taxon>Fabales</taxon>
        <taxon>Fabaceae</taxon>
        <taxon>Papilionoideae</taxon>
        <taxon>50 kb inversion clade</taxon>
        <taxon>dalbergioids sensu lato</taxon>
        <taxon>Dalbergieae</taxon>
        <taxon>Pterocarpus clade</taxon>
        <taxon>Stylosanthes</taxon>
    </lineage>
</organism>
<evidence type="ECO:0000313" key="2">
    <source>
        <dbReference type="Proteomes" id="UP001341840"/>
    </source>
</evidence>
<name>A0ABU6SJA0_9FABA</name>
<dbReference type="Proteomes" id="UP001341840">
    <property type="component" value="Unassembled WGS sequence"/>
</dbReference>
<sequence>MKDRSTPSNSISSAVPSTLQRKILTLITSVVISHFWNCFEVLAKLSAYIPKIEIIGEVQERFRFFVKGRENLQKEGDTSQLINHLCCFLS</sequence>